<proteinExistence type="predicted"/>
<evidence type="ECO:0000313" key="1">
    <source>
        <dbReference type="EMBL" id="HBK54155.1"/>
    </source>
</evidence>
<evidence type="ECO:0000313" key="2">
    <source>
        <dbReference type="Proteomes" id="UP000263273"/>
    </source>
</evidence>
<feature type="non-terminal residue" evidence="1">
    <location>
        <position position="1"/>
    </location>
</feature>
<dbReference type="EMBL" id="DNZF01000209">
    <property type="protein sequence ID" value="HBK54155.1"/>
    <property type="molecule type" value="Genomic_DNA"/>
</dbReference>
<sequence length="65" mass="7255">VDEDGNSGPYLMSPDEAFAYGAEAVDYGITEFHVVSAMHPHMGLDYYIEVISRLHKAYPDIHIQA</sequence>
<dbReference type="SUPFAM" id="SSF102114">
    <property type="entry name" value="Radical SAM enzymes"/>
    <property type="match status" value="1"/>
</dbReference>
<dbReference type="InterPro" id="IPR058240">
    <property type="entry name" value="rSAM_sf"/>
</dbReference>
<dbReference type="Proteomes" id="UP000263273">
    <property type="component" value="Unassembled WGS sequence"/>
</dbReference>
<name>A0A354YXT4_9FIRM</name>
<dbReference type="Gene3D" id="3.20.20.70">
    <property type="entry name" value="Aldolase class I"/>
    <property type="match status" value="1"/>
</dbReference>
<gene>
    <name evidence="1" type="ORF">DDZ44_09495</name>
</gene>
<protein>
    <submittedName>
        <fullName evidence="1">Aminofutalosine synthase MqnE</fullName>
    </submittedName>
</protein>
<dbReference type="AlphaFoldDB" id="A0A354YXT4"/>
<feature type="non-terminal residue" evidence="1">
    <location>
        <position position="65"/>
    </location>
</feature>
<organism evidence="1 2">
    <name type="scientific">Syntrophomonas wolfei</name>
    <dbReference type="NCBI Taxonomy" id="863"/>
    <lineage>
        <taxon>Bacteria</taxon>
        <taxon>Bacillati</taxon>
        <taxon>Bacillota</taxon>
        <taxon>Clostridia</taxon>
        <taxon>Eubacteriales</taxon>
        <taxon>Syntrophomonadaceae</taxon>
        <taxon>Syntrophomonas</taxon>
    </lineage>
</organism>
<accession>A0A354YXT4</accession>
<dbReference type="InterPro" id="IPR013785">
    <property type="entry name" value="Aldolase_TIM"/>
</dbReference>
<comment type="caution">
    <text evidence="1">The sequence shown here is derived from an EMBL/GenBank/DDBJ whole genome shotgun (WGS) entry which is preliminary data.</text>
</comment>
<reference evidence="1 2" key="1">
    <citation type="journal article" date="2018" name="Nat. Biotechnol.">
        <title>A standardized bacterial taxonomy based on genome phylogeny substantially revises the tree of life.</title>
        <authorList>
            <person name="Parks D.H."/>
            <person name="Chuvochina M."/>
            <person name="Waite D.W."/>
            <person name="Rinke C."/>
            <person name="Skarshewski A."/>
            <person name="Chaumeil P.A."/>
            <person name="Hugenholtz P."/>
        </authorList>
    </citation>
    <scope>NUCLEOTIDE SEQUENCE [LARGE SCALE GENOMIC DNA]</scope>
    <source>
        <strain evidence="1">UBA10948</strain>
    </source>
</reference>